<organism evidence="1 2">
    <name type="scientific">Rhizorhabdus dicambivorans</name>
    <dbReference type="NCBI Taxonomy" id="1850238"/>
    <lineage>
        <taxon>Bacteria</taxon>
        <taxon>Pseudomonadati</taxon>
        <taxon>Pseudomonadota</taxon>
        <taxon>Alphaproteobacteria</taxon>
        <taxon>Sphingomonadales</taxon>
        <taxon>Sphingomonadaceae</taxon>
        <taxon>Rhizorhabdus</taxon>
    </lineage>
</organism>
<dbReference type="Gene3D" id="3.40.1260.10">
    <property type="entry name" value="DsrEFH-like"/>
    <property type="match status" value="1"/>
</dbReference>
<dbReference type="InterPro" id="IPR003787">
    <property type="entry name" value="Sulphur_relay_DsrE/F-like"/>
</dbReference>
<dbReference type="AlphaFoldDB" id="A0A2A4G325"/>
<evidence type="ECO:0000313" key="2">
    <source>
        <dbReference type="Proteomes" id="UP000218934"/>
    </source>
</evidence>
<proteinExistence type="predicted"/>
<sequence length="122" mass="12645">MPMRGLTILVATGDAERLHTALGFAAATAATGARIRLHLHEGAVALLAAPLSAPNDPARHKAGLPKLGELWEEALGLGVAISLCQSGLALHDLDLEKLDPRLEAQGPVSVMTGLGDDRLVAF</sequence>
<comment type="caution">
    <text evidence="1">The sequence shown here is derived from an EMBL/GenBank/DDBJ whole genome shotgun (WGS) entry which is preliminary data.</text>
</comment>
<dbReference type="InterPro" id="IPR027396">
    <property type="entry name" value="DsrEFH-like"/>
</dbReference>
<keyword evidence="2" id="KW-1185">Reference proteome</keyword>
<dbReference type="OrthoDB" id="7567342at2"/>
<name>A0A2A4G325_9SPHN</name>
<dbReference type="Proteomes" id="UP000218934">
    <property type="component" value="Unassembled WGS sequence"/>
</dbReference>
<dbReference type="SUPFAM" id="SSF75169">
    <property type="entry name" value="DsrEFH-like"/>
    <property type="match status" value="1"/>
</dbReference>
<accession>A0A2A4G325</accession>
<protein>
    <submittedName>
        <fullName evidence="1">Uncharacterized protein</fullName>
    </submittedName>
</protein>
<dbReference type="EMBL" id="NWUF01000001">
    <property type="protein sequence ID" value="PCE44418.1"/>
    <property type="molecule type" value="Genomic_DNA"/>
</dbReference>
<reference evidence="1 2" key="1">
    <citation type="submission" date="2017-09" db="EMBL/GenBank/DDBJ databases">
        <title>The Catabolism of 3,6-Dichlorosalicylic acid is Initiated by the Cytochrome P450 Monooxygenase DsmABC in Rhizorhabdus dicambivorans Ndbn-20.</title>
        <authorList>
            <person name="Na L."/>
        </authorList>
    </citation>
    <scope>NUCLEOTIDE SEQUENCE [LARGE SCALE GENOMIC DNA]</scope>
    <source>
        <strain evidence="1 2">Ndbn-20m</strain>
    </source>
</reference>
<gene>
    <name evidence="1" type="ORF">COO09_00370</name>
</gene>
<dbReference type="KEGG" id="rdi:CMV14_10985"/>
<evidence type="ECO:0000313" key="1">
    <source>
        <dbReference type="EMBL" id="PCE44418.1"/>
    </source>
</evidence>
<dbReference type="Pfam" id="PF02635">
    <property type="entry name" value="DsrE"/>
    <property type="match status" value="1"/>
</dbReference>